<feature type="signal peptide" evidence="7">
    <location>
        <begin position="1"/>
        <end position="23"/>
    </location>
</feature>
<dbReference type="Pfam" id="PF00254">
    <property type="entry name" value="FKBP_C"/>
    <property type="match status" value="1"/>
</dbReference>
<evidence type="ECO:0000313" key="10">
    <source>
        <dbReference type="Proteomes" id="UP001597453"/>
    </source>
</evidence>
<reference evidence="10" key="1">
    <citation type="journal article" date="2019" name="Int. J. Syst. Evol. Microbiol.">
        <title>The Global Catalogue of Microorganisms (GCM) 10K type strain sequencing project: providing services to taxonomists for standard genome sequencing and annotation.</title>
        <authorList>
            <consortium name="The Broad Institute Genomics Platform"/>
            <consortium name="The Broad Institute Genome Sequencing Center for Infectious Disease"/>
            <person name="Wu L."/>
            <person name="Ma J."/>
        </authorList>
    </citation>
    <scope>NUCLEOTIDE SEQUENCE [LARGE SCALE GENOMIC DNA]</scope>
    <source>
        <strain evidence="10">TISTR 1511</strain>
    </source>
</reference>
<evidence type="ECO:0000256" key="4">
    <source>
        <dbReference type="PROSITE-ProRule" id="PRU00277"/>
    </source>
</evidence>
<feature type="chain" id="PRO_5046952217" description="Peptidyl-prolyl cis-trans isomerase" evidence="7">
    <location>
        <begin position="24"/>
        <end position="300"/>
    </location>
</feature>
<keyword evidence="3 4" id="KW-0413">Isomerase</keyword>
<feature type="region of interest" description="Disordered" evidence="6">
    <location>
        <begin position="175"/>
        <end position="194"/>
    </location>
</feature>
<comment type="similarity">
    <text evidence="5">Belongs to the FKBP-type PPIase family.</text>
</comment>
<dbReference type="Proteomes" id="UP001597453">
    <property type="component" value="Unassembled WGS sequence"/>
</dbReference>
<sequence length="300" mass="31073">MAKLPTRTLATLASVMVVTSALTGCATIATSDQVSSCEPTQKYAVERQGTGTGPVITDNGIATFTLQVVDDKGEVIVPQGPVYVGSDMQPAPGPVKALNDNGYGFITDIMRCAQAGQTVTGKVPVAEFVASQAQLPNNSAEGDVTITVEIDKVYHSSASGRVQPPQSGIPAVVTAPNGEPGVTMPDGPAPTERKSATTIAGFGSTVERGQVVTLQVTALSWQTGRVVTSTWQMSGPAMQVPVGPDDQLYGITEDLVGERVGSQRVIIVPGEAIHANPMGFERVIKPDDAAVFVVDVLGAE</sequence>
<keyword evidence="2 4" id="KW-0697">Rotamase</keyword>
<evidence type="ECO:0000256" key="5">
    <source>
        <dbReference type="RuleBase" id="RU003915"/>
    </source>
</evidence>
<comment type="catalytic activity">
    <reaction evidence="1 4 5">
        <text>[protein]-peptidylproline (omega=180) = [protein]-peptidylproline (omega=0)</text>
        <dbReference type="Rhea" id="RHEA:16237"/>
        <dbReference type="Rhea" id="RHEA-COMP:10747"/>
        <dbReference type="Rhea" id="RHEA-COMP:10748"/>
        <dbReference type="ChEBI" id="CHEBI:83833"/>
        <dbReference type="ChEBI" id="CHEBI:83834"/>
        <dbReference type="EC" id="5.2.1.8"/>
    </reaction>
</comment>
<name>A0ABW5RFU9_9MICO</name>
<evidence type="ECO:0000256" key="7">
    <source>
        <dbReference type="SAM" id="SignalP"/>
    </source>
</evidence>
<dbReference type="PROSITE" id="PS51257">
    <property type="entry name" value="PROKAR_LIPOPROTEIN"/>
    <property type="match status" value="1"/>
</dbReference>
<dbReference type="EC" id="5.2.1.8" evidence="5"/>
<protein>
    <recommendedName>
        <fullName evidence="5">Peptidyl-prolyl cis-trans isomerase</fullName>
        <ecNumber evidence="5">5.2.1.8</ecNumber>
    </recommendedName>
</protein>
<evidence type="ECO:0000256" key="6">
    <source>
        <dbReference type="SAM" id="MobiDB-lite"/>
    </source>
</evidence>
<keyword evidence="10" id="KW-1185">Reference proteome</keyword>
<evidence type="ECO:0000256" key="3">
    <source>
        <dbReference type="ARBA" id="ARBA00023235"/>
    </source>
</evidence>
<accession>A0ABW5RFU9</accession>
<gene>
    <name evidence="9" type="ORF">ACFSUQ_01305</name>
</gene>
<evidence type="ECO:0000256" key="1">
    <source>
        <dbReference type="ARBA" id="ARBA00000971"/>
    </source>
</evidence>
<comment type="caution">
    <text evidence="9">The sequence shown here is derived from an EMBL/GenBank/DDBJ whole genome shotgun (WGS) entry which is preliminary data.</text>
</comment>
<dbReference type="Gene3D" id="3.10.50.40">
    <property type="match status" value="1"/>
</dbReference>
<evidence type="ECO:0000259" key="8">
    <source>
        <dbReference type="PROSITE" id="PS50059"/>
    </source>
</evidence>
<dbReference type="GO" id="GO:0003755">
    <property type="term" value="F:peptidyl-prolyl cis-trans isomerase activity"/>
    <property type="evidence" value="ECO:0007669"/>
    <property type="project" value="UniProtKB-EC"/>
</dbReference>
<keyword evidence="7" id="KW-0732">Signal</keyword>
<evidence type="ECO:0000256" key="2">
    <source>
        <dbReference type="ARBA" id="ARBA00023110"/>
    </source>
</evidence>
<dbReference type="SUPFAM" id="SSF54534">
    <property type="entry name" value="FKBP-like"/>
    <property type="match status" value="1"/>
</dbReference>
<dbReference type="EMBL" id="JBHUNF010000001">
    <property type="protein sequence ID" value="MFD2673945.1"/>
    <property type="molecule type" value="Genomic_DNA"/>
</dbReference>
<organism evidence="9 10">
    <name type="scientific">Gulosibacter bifidus</name>
    <dbReference type="NCBI Taxonomy" id="272239"/>
    <lineage>
        <taxon>Bacteria</taxon>
        <taxon>Bacillati</taxon>
        <taxon>Actinomycetota</taxon>
        <taxon>Actinomycetes</taxon>
        <taxon>Micrococcales</taxon>
        <taxon>Microbacteriaceae</taxon>
        <taxon>Gulosibacter</taxon>
    </lineage>
</organism>
<evidence type="ECO:0000313" key="9">
    <source>
        <dbReference type="EMBL" id="MFD2673945.1"/>
    </source>
</evidence>
<dbReference type="PROSITE" id="PS50059">
    <property type="entry name" value="FKBP_PPIASE"/>
    <property type="match status" value="1"/>
</dbReference>
<dbReference type="InterPro" id="IPR001179">
    <property type="entry name" value="PPIase_FKBP_dom"/>
</dbReference>
<dbReference type="RefSeq" id="WP_066054966.1">
    <property type="nucleotide sequence ID" value="NZ_JBHUNF010000001.1"/>
</dbReference>
<feature type="domain" description="PPIase FKBP-type" evidence="8">
    <location>
        <begin position="209"/>
        <end position="300"/>
    </location>
</feature>
<proteinExistence type="inferred from homology"/>
<dbReference type="InterPro" id="IPR046357">
    <property type="entry name" value="PPIase_dom_sf"/>
</dbReference>